<name>A0A7G2CP85_9TRYP</name>
<proteinExistence type="predicted"/>
<reference evidence="2 3" key="1">
    <citation type="submission" date="2020-08" db="EMBL/GenBank/DDBJ databases">
        <authorList>
            <person name="Newling K."/>
            <person name="Davey J."/>
            <person name="Forrester S."/>
        </authorList>
    </citation>
    <scope>NUCLEOTIDE SEQUENCE [LARGE SCALE GENOMIC DNA]</scope>
    <source>
        <strain evidence="3">Crithidia deanei Carvalho (ATCC PRA-265)</strain>
    </source>
</reference>
<accession>A0A7G2CP85</accession>
<dbReference type="EMBL" id="LR877162">
    <property type="protein sequence ID" value="CAD2220761.1"/>
    <property type="molecule type" value="Genomic_DNA"/>
</dbReference>
<dbReference type="OrthoDB" id="185373at2759"/>
<evidence type="ECO:0000256" key="1">
    <source>
        <dbReference type="SAM" id="MobiDB-lite"/>
    </source>
</evidence>
<dbReference type="VEuPathDB" id="TriTrypDB:ADEAN_000828400"/>
<feature type="region of interest" description="Disordered" evidence="1">
    <location>
        <begin position="559"/>
        <end position="608"/>
    </location>
</feature>
<keyword evidence="3" id="KW-1185">Reference proteome</keyword>
<sequence length="608" mass="70601">MCDPSQRRTWPSLRRRRRTDEPYESKSRVRLVKPSTHSQSSSPRRRWRDKRRRTDYVLPSSMSICGESCHRPPLGLAASDPPAPTEAREEGHGTGKKDEEGSRPVATMQIRNPTDVWSTAQMAEEVRAAPHAIASGEAAKSLREQLDKLDDEELRIYLAAQRQLRHGDREQLIQRVLTTVSETSIREMLERRHHYFRSVEQILANDLRQLHMQGAVAPSPVAREKDTTLTGAEEETAAPELLHAPWGILRRPRRRRADPPMDRNADRLTQLALTEEELLLVYHRASTKDLDELPESLLRRYAYQFRLRWRRKQPNSLLEAVQWHAVTFLSVTEEGRLLRTQPSPTPAVRLQQEDEGMQKTLENFEAFRIISQRTNNLQVVDNKEINLRLKQIRREATKQDSRLEQDLRRERNLMAAASLASSAMAYTPPPAEDEDPTSHVLGWQQQQQETPPQLEEMPSELPPWELFSGEEEFRLDTGHFGDPTTGHYRELSDSKIAVLPSQESQKQWGVDDHLLPARLQEVVQEALLEQKRRHESIEKEYQEKLNYKRYKKWDKFLQKAQDKQKGRQEEEGAVRPLPAQKRMAQLLRQGSHKQKVSDALRAKFNKEL</sequence>
<feature type="compositionally biased region" description="Basic and acidic residues" evidence="1">
    <location>
        <begin position="559"/>
        <end position="573"/>
    </location>
</feature>
<dbReference type="Proteomes" id="UP000515908">
    <property type="component" value="Chromosome 18"/>
</dbReference>
<feature type="compositionally biased region" description="Basic and acidic residues" evidence="1">
    <location>
        <begin position="18"/>
        <end position="27"/>
    </location>
</feature>
<evidence type="ECO:0000313" key="3">
    <source>
        <dbReference type="Proteomes" id="UP000515908"/>
    </source>
</evidence>
<feature type="compositionally biased region" description="Basic and acidic residues" evidence="1">
    <location>
        <begin position="86"/>
        <end position="102"/>
    </location>
</feature>
<dbReference type="AlphaFoldDB" id="A0A7G2CP85"/>
<protein>
    <submittedName>
        <fullName evidence="2">Uncharacterized protein</fullName>
    </submittedName>
</protein>
<gene>
    <name evidence="2" type="ORF">ADEAN_000828400</name>
</gene>
<feature type="compositionally biased region" description="Basic residues" evidence="1">
    <location>
        <begin position="43"/>
        <end position="53"/>
    </location>
</feature>
<feature type="region of interest" description="Disordered" evidence="1">
    <location>
        <begin position="1"/>
        <end position="104"/>
    </location>
</feature>
<evidence type="ECO:0000313" key="2">
    <source>
        <dbReference type="EMBL" id="CAD2220761.1"/>
    </source>
</evidence>
<organism evidence="2 3">
    <name type="scientific">Angomonas deanei</name>
    <dbReference type="NCBI Taxonomy" id="59799"/>
    <lineage>
        <taxon>Eukaryota</taxon>
        <taxon>Discoba</taxon>
        <taxon>Euglenozoa</taxon>
        <taxon>Kinetoplastea</taxon>
        <taxon>Metakinetoplastina</taxon>
        <taxon>Trypanosomatida</taxon>
        <taxon>Trypanosomatidae</taxon>
        <taxon>Strigomonadinae</taxon>
        <taxon>Angomonas</taxon>
    </lineage>
</organism>
<feature type="compositionally biased region" description="Basic and acidic residues" evidence="1">
    <location>
        <begin position="595"/>
        <end position="608"/>
    </location>
</feature>